<dbReference type="GO" id="GO:0005739">
    <property type="term" value="C:mitochondrion"/>
    <property type="evidence" value="ECO:0007669"/>
    <property type="project" value="UniProtKB-SubCell"/>
</dbReference>
<feature type="domain" description="HIG1" evidence="6">
    <location>
        <begin position="118"/>
        <end position="208"/>
    </location>
</feature>
<evidence type="ECO:0000259" key="6">
    <source>
        <dbReference type="PROSITE" id="PS51503"/>
    </source>
</evidence>
<evidence type="ECO:0000313" key="7">
    <source>
        <dbReference type="EMBL" id="CAD9584821.1"/>
    </source>
</evidence>
<reference evidence="7" key="1">
    <citation type="submission" date="2021-01" db="EMBL/GenBank/DDBJ databases">
        <authorList>
            <person name="Corre E."/>
            <person name="Pelletier E."/>
            <person name="Niang G."/>
            <person name="Scheremetjew M."/>
            <person name="Finn R."/>
            <person name="Kale V."/>
            <person name="Holt S."/>
            <person name="Cochrane G."/>
            <person name="Meng A."/>
            <person name="Brown T."/>
            <person name="Cohen L."/>
        </authorList>
    </citation>
    <scope>NUCLEOTIDE SEQUENCE</scope>
    <source>
        <strain evidence="7">B650</strain>
    </source>
</reference>
<dbReference type="PROSITE" id="PS51503">
    <property type="entry name" value="HIG1"/>
    <property type="match status" value="1"/>
</dbReference>
<evidence type="ECO:0000256" key="5">
    <source>
        <dbReference type="SAM" id="Phobius"/>
    </source>
</evidence>
<keyword evidence="2 5" id="KW-0812">Transmembrane</keyword>
<evidence type="ECO:0000256" key="4">
    <source>
        <dbReference type="ARBA" id="ARBA00023136"/>
    </source>
</evidence>
<protein>
    <recommendedName>
        <fullName evidence="6">HIG1 domain-containing protein</fullName>
    </recommendedName>
</protein>
<dbReference type="InterPro" id="IPR007667">
    <property type="entry name" value="Hypoxia_induced_domain"/>
</dbReference>
<accession>A0A7S2KTM8</accession>
<sequence length="257" mass="29100">MVFGRSLTPQDRADDAMKKATIDGLISAVCMGMASGVSVWYGLNNSTSFRKMTNFQSRTAMVIMPPLFAFALSSESNLLRYQRDMAEDATSNASALSEMNRVETEAQLSDLYKQHLRNKRSGIRIVEGDSLGPHHLLANFWQENPFKMLVALGIPSVAYIFHKYNNKQIPFQLKVMQTRIVGQFSVIAFLLGLVGFKSYMDANGKFVTEADATRGIEDIKRMEIELTERLARERVMQRKMNEALQEELRKGKIKKSN</sequence>
<keyword evidence="4 5" id="KW-0472">Membrane</keyword>
<dbReference type="EMBL" id="HBGY01017636">
    <property type="protein sequence ID" value="CAD9584821.1"/>
    <property type="molecule type" value="Transcribed_RNA"/>
</dbReference>
<keyword evidence="3 5" id="KW-1133">Transmembrane helix</keyword>
<evidence type="ECO:0000256" key="3">
    <source>
        <dbReference type="ARBA" id="ARBA00022989"/>
    </source>
</evidence>
<dbReference type="AlphaFoldDB" id="A0A7S2KTM8"/>
<evidence type="ECO:0000256" key="2">
    <source>
        <dbReference type="ARBA" id="ARBA00022692"/>
    </source>
</evidence>
<proteinExistence type="predicted"/>
<evidence type="ECO:0000256" key="1">
    <source>
        <dbReference type="ARBA" id="ARBA00004173"/>
    </source>
</evidence>
<name>A0A7S2KTM8_9STRA</name>
<organism evidence="7">
    <name type="scientific">Leptocylindrus danicus</name>
    <dbReference type="NCBI Taxonomy" id="163516"/>
    <lineage>
        <taxon>Eukaryota</taxon>
        <taxon>Sar</taxon>
        <taxon>Stramenopiles</taxon>
        <taxon>Ochrophyta</taxon>
        <taxon>Bacillariophyta</taxon>
        <taxon>Coscinodiscophyceae</taxon>
        <taxon>Chaetocerotophycidae</taxon>
        <taxon>Leptocylindrales</taxon>
        <taxon>Leptocylindraceae</taxon>
        <taxon>Leptocylindrus</taxon>
    </lineage>
</organism>
<feature type="transmembrane region" description="Helical" evidence="5">
    <location>
        <begin position="21"/>
        <end position="43"/>
    </location>
</feature>
<comment type="subcellular location">
    <subcellularLocation>
        <location evidence="1">Mitochondrion</location>
    </subcellularLocation>
</comment>
<gene>
    <name evidence="7" type="ORF">LDAN0321_LOCUS11426</name>
</gene>